<dbReference type="InterPro" id="IPR001412">
    <property type="entry name" value="aa-tRNA-synth_I_CS"/>
</dbReference>
<organism evidence="14 15">
    <name type="scientific">Panagrellus redivivus</name>
    <name type="common">Microworm</name>
    <dbReference type="NCBI Taxonomy" id="6233"/>
    <lineage>
        <taxon>Eukaryota</taxon>
        <taxon>Metazoa</taxon>
        <taxon>Ecdysozoa</taxon>
        <taxon>Nematoda</taxon>
        <taxon>Chromadorea</taxon>
        <taxon>Rhabditida</taxon>
        <taxon>Tylenchina</taxon>
        <taxon>Panagrolaimomorpha</taxon>
        <taxon>Panagrolaimoidea</taxon>
        <taxon>Panagrolaimidae</taxon>
        <taxon>Panagrellus</taxon>
    </lineage>
</organism>
<dbReference type="WBParaSite" id="Pan_g6280.t1">
    <property type="protein sequence ID" value="Pan_g6280.t1"/>
    <property type="gene ID" value="Pan_g6280"/>
</dbReference>
<feature type="domain" description="WHEP-TRS" evidence="13">
    <location>
        <begin position="718"/>
        <end position="774"/>
    </location>
</feature>
<feature type="region of interest" description="Disordered" evidence="12">
    <location>
        <begin position="844"/>
        <end position="863"/>
    </location>
</feature>
<feature type="region of interest" description="Disordered" evidence="12">
    <location>
        <begin position="691"/>
        <end position="717"/>
    </location>
</feature>
<keyword evidence="6" id="KW-0547">Nucleotide-binding</keyword>
<evidence type="ECO:0000256" key="11">
    <source>
        <dbReference type="ARBA" id="ARBA00048351"/>
    </source>
</evidence>
<comment type="subcellular location">
    <subcellularLocation>
        <location evidence="1">Cytoplasm</location>
    </subcellularLocation>
</comment>
<dbReference type="InterPro" id="IPR011035">
    <property type="entry name" value="Ribosomal_bL25/Gln-tRNA_synth"/>
</dbReference>
<evidence type="ECO:0000256" key="9">
    <source>
        <dbReference type="ARBA" id="ARBA00023146"/>
    </source>
</evidence>
<dbReference type="SUPFAM" id="SSF47060">
    <property type="entry name" value="S15/NS1 RNA-binding domain"/>
    <property type="match status" value="6"/>
</dbReference>
<dbReference type="CDD" id="cd00807">
    <property type="entry name" value="GlnRS_core"/>
    <property type="match status" value="1"/>
</dbReference>
<dbReference type="FunFam" id="3.90.800.10:FF:000001">
    <property type="entry name" value="Glutamine--tRNA ligase"/>
    <property type="match status" value="1"/>
</dbReference>
<dbReference type="AlphaFoldDB" id="A0A7E4W1H1"/>
<evidence type="ECO:0000313" key="15">
    <source>
        <dbReference type="WBParaSite" id="Pan_g6280.t1"/>
    </source>
</evidence>
<dbReference type="Gene3D" id="3.90.800.10">
    <property type="entry name" value="Glutamyl-tRNA Synthetase, Domain 3"/>
    <property type="match status" value="1"/>
</dbReference>
<dbReference type="InterPro" id="IPR009068">
    <property type="entry name" value="uS15_NS1_RNA-bd_sf"/>
</dbReference>
<feature type="region of interest" description="Disordered" evidence="12">
    <location>
        <begin position="916"/>
        <end position="939"/>
    </location>
</feature>
<name>A0A7E4W1H1_PANRE</name>
<dbReference type="Pfam" id="PF20974">
    <property type="entry name" value="tRNA-synt_1c_C2"/>
    <property type="match status" value="1"/>
</dbReference>
<evidence type="ECO:0000259" key="13">
    <source>
        <dbReference type="PROSITE" id="PS51185"/>
    </source>
</evidence>
<protein>
    <recommendedName>
        <fullName evidence="3">glutamate--tRNA ligase</fullName>
        <ecNumber evidence="3">6.1.1.17</ecNumber>
    </recommendedName>
    <alternativeName>
        <fullName evidence="10">Glutamyl-tRNA synthetase</fullName>
    </alternativeName>
</protein>
<dbReference type="InterPro" id="IPR000924">
    <property type="entry name" value="Glu/Gln-tRNA-synth"/>
</dbReference>
<evidence type="ECO:0000256" key="1">
    <source>
        <dbReference type="ARBA" id="ARBA00004496"/>
    </source>
</evidence>
<feature type="domain" description="WHEP-TRS" evidence="13">
    <location>
        <begin position="1016"/>
        <end position="1072"/>
    </location>
</feature>
<dbReference type="InterPro" id="IPR014729">
    <property type="entry name" value="Rossmann-like_a/b/a_fold"/>
</dbReference>
<dbReference type="InterPro" id="IPR020061">
    <property type="entry name" value="Glu_tRNA_lig_a-bdl"/>
</dbReference>
<reference evidence="15" key="2">
    <citation type="submission" date="2020-10" db="UniProtKB">
        <authorList>
            <consortium name="WormBaseParasite"/>
        </authorList>
    </citation>
    <scope>IDENTIFICATION</scope>
</reference>
<evidence type="ECO:0000256" key="3">
    <source>
        <dbReference type="ARBA" id="ARBA00012835"/>
    </source>
</evidence>
<dbReference type="FunFam" id="3.40.50.620:FF:000070">
    <property type="entry name" value="Bifunctional glutamate/proline--tRNA ligase"/>
    <property type="match status" value="1"/>
</dbReference>
<dbReference type="InterPro" id="IPR020056">
    <property type="entry name" value="Rbsml_bL25/Gln-tRNA_synth_N"/>
</dbReference>
<evidence type="ECO:0000256" key="7">
    <source>
        <dbReference type="ARBA" id="ARBA00022840"/>
    </source>
</evidence>
<dbReference type="SUPFAM" id="SSF52374">
    <property type="entry name" value="Nucleotidylyl transferase"/>
    <property type="match status" value="1"/>
</dbReference>
<dbReference type="FunFam" id="1.10.1160.10:FF:000001">
    <property type="entry name" value="Glutamine--tRNA ligase"/>
    <property type="match status" value="1"/>
</dbReference>
<evidence type="ECO:0000256" key="12">
    <source>
        <dbReference type="SAM" id="MobiDB-lite"/>
    </source>
</evidence>
<dbReference type="Pfam" id="PF00749">
    <property type="entry name" value="tRNA-synt_1c"/>
    <property type="match status" value="1"/>
</dbReference>
<dbReference type="PANTHER" id="PTHR43097">
    <property type="entry name" value="GLUTAMINE-TRNA LIGASE"/>
    <property type="match status" value="1"/>
</dbReference>
<evidence type="ECO:0000256" key="2">
    <source>
        <dbReference type="ARBA" id="ARBA00008927"/>
    </source>
</evidence>
<reference evidence="14" key="1">
    <citation type="journal article" date="2013" name="Genetics">
        <title>The draft genome and transcriptome of Panagrellus redivivus are shaped by the harsh demands of a free-living lifestyle.</title>
        <authorList>
            <person name="Srinivasan J."/>
            <person name="Dillman A.R."/>
            <person name="Macchietto M.G."/>
            <person name="Heikkinen L."/>
            <person name="Lakso M."/>
            <person name="Fracchia K.M."/>
            <person name="Antoshechkin I."/>
            <person name="Mortazavi A."/>
            <person name="Wong G."/>
            <person name="Sternberg P.W."/>
        </authorList>
    </citation>
    <scope>NUCLEOTIDE SEQUENCE [LARGE SCALE GENOMIC DNA]</scope>
    <source>
        <strain evidence="14">MT8872</strain>
    </source>
</reference>
<keyword evidence="8" id="KW-0648">Protein biosynthesis</keyword>
<feature type="region of interest" description="Disordered" evidence="12">
    <location>
        <begin position="769"/>
        <end position="790"/>
    </location>
</feature>
<dbReference type="GO" id="GO:0005829">
    <property type="term" value="C:cytosol"/>
    <property type="evidence" value="ECO:0007669"/>
    <property type="project" value="TreeGrafter"/>
</dbReference>
<dbReference type="SUPFAM" id="SSF50715">
    <property type="entry name" value="Ribosomal protein L25-like"/>
    <property type="match status" value="1"/>
</dbReference>
<dbReference type="EC" id="6.1.1.17" evidence="3"/>
<dbReference type="Gene3D" id="1.10.287.10">
    <property type="entry name" value="S15/NS1, RNA-binding"/>
    <property type="match status" value="6"/>
</dbReference>
<feature type="domain" description="WHEP-TRS" evidence="13">
    <location>
        <begin position="1085"/>
        <end position="1141"/>
    </location>
</feature>
<evidence type="ECO:0000256" key="6">
    <source>
        <dbReference type="ARBA" id="ARBA00022741"/>
    </source>
</evidence>
<dbReference type="GO" id="GO:0004818">
    <property type="term" value="F:glutamate-tRNA ligase activity"/>
    <property type="evidence" value="ECO:0007669"/>
    <property type="project" value="UniProtKB-EC"/>
</dbReference>
<dbReference type="InterPro" id="IPR020058">
    <property type="entry name" value="Glu/Gln-tRNA-synth_Ib_cat-dom"/>
</dbReference>
<evidence type="ECO:0000256" key="4">
    <source>
        <dbReference type="ARBA" id="ARBA00022490"/>
    </source>
</evidence>
<evidence type="ECO:0000256" key="8">
    <source>
        <dbReference type="ARBA" id="ARBA00022917"/>
    </source>
</evidence>
<dbReference type="Gene3D" id="3.40.50.620">
    <property type="entry name" value="HUPs"/>
    <property type="match status" value="1"/>
</dbReference>
<feature type="domain" description="WHEP-TRS" evidence="13">
    <location>
        <begin position="790"/>
        <end position="846"/>
    </location>
</feature>
<dbReference type="Gene3D" id="2.40.240.10">
    <property type="entry name" value="Ribosomal Protein L25, Chain P"/>
    <property type="match status" value="2"/>
</dbReference>
<dbReference type="CDD" id="cd00936">
    <property type="entry name" value="WEPRS_RNA"/>
    <property type="match status" value="4"/>
</dbReference>
<comment type="similarity">
    <text evidence="2">Belongs to the class-I aminoacyl-tRNA synthetase family. Glutamate--tRNA ligase type 2 subfamily.</text>
</comment>
<keyword evidence="14" id="KW-1185">Reference proteome</keyword>
<feature type="compositionally biased region" description="Basic and acidic residues" evidence="12">
    <location>
        <begin position="692"/>
        <end position="708"/>
    </location>
</feature>
<dbReference type="GO" id="GO:0006424">
    <property type="term" value="P:glutamyl-tRNA aminoacylation"/>
    <property type="evidence" value="ECO:0007669"/>
    <property type="project" value="InterPro"/>
</dbReference>
<dbReference type="SMART" id="SM00991">
    <property type="entry name" value="WHEP-TRS"/>
    <property type="match status" value="6"/>
</dbReference>
<dbReference type="NCBIfam" id="TIGR00463">
    <property type="entry name" value="gltX_arch"/>
    <property type="match status" value="1"/>
</dbReference>
<dbReference type="GO" id="GO:0017101">
    <property type="term" value="C:aminoacyl-tRNA synthetase multienzyme complex"/>
    <property type="evidence" value="ECO:0007669"/>
    <property type="project" value="UniProtKB-ARBA"/>
</dbReference>
<dbReference type="PROSITE" id="PS00178">
    <property type="entry name" value="AA_TRNA_LIGASE_I"/>
    <property type="match status" value="1"/>
</dbReference>
<dbReference type="InterPro" id="IPR000738">
    <property type="entry name" value="WHEP-TRS_dom"/>
</dbReference>
<dbReference type="PROSITE" id="PS51185">
    <property type="entry name" value="WHEP_TRS_2"/>
    <property type="match status" value="6"/>
</dbReference>
<dbReference type="InterPro" id="IPR049437">
    <property type="entry name" value="tRNA-synt_1c_C2"/>
</dbReference>
<feature type="compositionally biased region" description="Low complexity" evidence="12">
    <location>
        <begin position="772"/>
        <end position="790"/>
    </location>
</feature>
<dbReference type="Proteomes" id="UP000492821">
    <property type="component" value="Unassembled WGS sequence"/>
</dbReference>
<evidence type="ECO:0000256" key="5">
    <source>
        <dbReference type="ARBA" id="ARBA00022598"/>
    </source>
</evidence>
<keyword evidence="4" id="KW-0963">Cytoplasm</keyword>
<dbReference type="Gene3D" id="1.10.1160.10">
    <property type="entry name" value="Glutamyl-trna Synthetase, Domain 2"/>
    <property type="match status" value="1"/>
</dbReference>
<dbReference type="PRINTS" id="PR00987">
    <property type="entry name" value="TRNASYNTHGLU"/>
</dbReference>
<keyword evidence="9" id="KW-0030">Aminoacyl-tRNA synthetase</keyword>
<keyword evidence="5" id="KW-0436">Ligase</keyword>
<sequence length="1141" mass="123957">MATKTIVYSTKANPLYGSLLTLRFADFDVSTTADLDARENSLTIGHIRLTDDASIAYAIATHSELLKGQDLLEQAEIKSLVLLFQKYYEGKVSKEDVLKTVKPIYEKKPFLIADRITVTDLIFFGILAKDPVLATQAPYSQLVETLKSVPEIAEVHNAVGIFKVPVQKPKKEAAPKQTEDKGKFVELPGAEKGKVIVRFPPEASGYLHIGHAKAALLNAYYQTEFEGKLIMRFDDTNPAKEDAHFEQVILQDLELLGVKPDIWTHSSDYFELMLSYCEKLLKEGKAFVDDTDVDTMREERSNRQNSKNRDNSVEKNLELWEEMKKGTERGLVCCVRIKIDMTHNNGALRDPTIYRCKPEVHVRTGDKYKVYPTYDFACPIVDSHEGVTHALRTTEYHDRDDQFFFICDALGLRKPHIWEYARLNMTHTVMSKRKLTQLVDEHIVDGWDDPRLPTVRGIIRRGLTVEGLKNFILAQGGSRSVVVMEWDKLWAFNKKVIDPIAARYTALEGELIPVHINGTLPAQTGQVNLHPKDAAKGTKEVHFSNTLYVEKVDAELMKAGDIVTFVNWGNLKLTKVEKDSISADLDLDNKDFKKTLKVTWLAEPSVPITVLRYDPVIDKAVIDKDEDWKAYVNKNSKHEATLKAEIAINSVKKGEIIQIQRKNFFICDKAAEGNSPAVFIEIPDGHVAGAKDAPKVDKKAKTSGESKKAAAAPSANNAAAALHDRITAQGNLVREAKAKDAKSAETKAAIAQLLELKKEFKTLTGADYNPQAKPAASEAPAPSTAAASNGAAELHDRITAQGNLVREEKAKDAKSAETKAAIAQLLELKKEYKSLTGADYNANSKPVSAATSAPPAAASSNGAAALHDRITAQGNAVREAKAKDAKSAETKAAIAQLLELKKEYKSLTGAEYNANAKPAAATSAPVSAPSTTTAAPSGAAALHDRITAQGNLVREEKAKDAKSAASKAAIAQLLELKKEFKTLTGADYNPQAKPAAASAAPVSTPSTTAAASAPAGAAALHDRITAQGNLVREEKAKDAKSAASKAAIAQLLELKKEFKTLTGADYNPQAKPVDSAPAAAPSNDAAGALHDRITAQGNLVRESKAKDAKSAETKAAIAQLLELKKEYKSLTGSDYNANAKP</sequence>
<comment type="catalytic activity">
    <reaction evidence="11">
        <text>tRNA(Glu) + L-glutamate + ATP = L-glutamyl-tRNA(Glu) + AMP + diphosphate</text>
        <dbReference type="Rhea" id="RHEA:23540"/>
        <dbReference type="Rhea" id="RHEA-COMP:9663"/>
        <dbReference type="Rhea" id="RHEA-COMP:9680"/>
        <dbReference type="ChEBI" id="CHEBI:29985"/>
        <dbReference type="ChEBI" id="CHEBI:30616"/>
        <dbReference type="ChEBI" id="CHEBI:33019"/>
        <dbReference type="ChEBI" id="CHEBI:78442"/>
        <dbReference type="ChEBI" id="CHEBI:78520"/>
        <dbReference type="ChEBI" id="CHEBI:456215"/>
        <dbReference type="EC" id="6.1.1.17"/>
    </reaction>
</comment>
<proteinExistence type="inferred from homology"/>
<evidence type="ECO:0000313" key="14">
    <source>
        <dbReference type="Proteomes" id="UP000492821"/>
    </source>
</evidence>
<evidence type="ECO:0000256" key="10">
    <source>
        <dbReference type="ARBA" id="ARBA00030865"/>
    </source>
</evidence>
<feature type="domain" description="WHEP-TRS" evidence="13">
    <location>
        <begin position="862"/>
        <end position="918"/>
    </location>
</feature>
<dbReference type="GO" id="GO:0017102">
    <property type="term" value="C:methionyl glutamyl tRNA synthetase complex"/>
    <property type="evidence" value="ECO:0007669"/>
    <property type="project" value="TreeGrafter"/>
</dbReference>
<dbReference type="InterPro" id="IPR050132">
    <property type="entry name" value="Gln/Glu-tRNA_Ligase"/>
</dbReference>
<feature type="domain" description="WHEP-TRS" evidence="13">
    <location>
        <begin position="938"/>
        <end position="994"/>
    </location>
</feature>
<dbReference type="Pfam" id="PF00458">
    <property type="entry name" value="WHEP-TRS"/>
    <property type="match status" value="6"/>
</dbReference>
<dbReference type="InterPro" id="IPR020059">
    <property type="entry name" value="Glu/Gln-tRNA-synth_Ib_codon-bd"/>
</dbReference>
<dbReference type="Gene3D" id="1.20.1050.130">
    <property type="match status" value="1"/>
</dbReference>
<dbReference type="Pfam" id="PF03950">
    <property type="entry name" value="tRNA-synt_1c_C"/>
    <property type="match status" value="1"/>
</dbReference>
<dbReference type="InterPro" id="IPR004526">
    <property type="entry name" value="Glu-tRNA-synth_arc/euk"/>
</dbReference>
<keyword evidence="7" id="KW-0067">ATP-binding</keyword>
<accession>A0A7E4W1H1</accession>
<dbReference type="PANTHER" id="PTHR43097:SF5">
    <property type="entry name" value="GLUTAMATE--TRNA LIGASE"/>
    <property type="match status" value="1"/>
</dbReference>
<dbReference type="GO" id="GO:0005524">
    <property type="term" value="F:ATP binding"/>
    <property type="evidence" value="ECO:0007669"/>
    <property type="project" value="UniProtKB-KW"/>
</dbReference>
<dbReference type="HAMAP" id="MF_02076">
    <property type="entry name" value="Glu_tRNA_synth_type2"/>
    <property type="match status" value="1"/>
</dbReference>